<evidence type="ECO:0000256" key="4">
    <source>
        <dbReference type="ARBA" id="ARBA00022475"/>
    </source>
</evidence>
<dbReference type="PANTHER" id="PTHR30472">
    <property type="entry name" value="FERRIC ENTEROBACTIN TRANSPORT SYSTEM PERMEASE PROTEIN"/>
    <property type="match status" value="1"/>
</dbReference>
<dbReference type="GO" id="GO:0005886">
    <property type="term" value="C:plasma membrane"/>
    <property type="evidence" value="ECO:0007669"/>
    <property type="project" value="UniProtKB-SubCell"/>
</dbReference>
<evidence type="ECO:0000256" key="3">
    <source>
        <dbReference type="ARBA" id="ARBA00022448"/>
    </source>
</evidence>
<feature type="transmembrane region" description="Helical" evidence="8">
    <location>
        <begin position="308"/>
        <end position="326"/>
    </location>
</feature>
<dbReference type="FunFam" id="1.10.3470.10:FF:000001">
    <property type="entry name" value="Vitamin B12 ABC transporter permease BtuC"/>
    <property type="match status" value="1"/>
</dbReference>
<dbReference type="SUPFAM" id="SSF81345">
    <property type="entry name" value="ABC transporter involved in vitamin B12 uptake, BtuC"/>
    <property type="match status" value="1"/>
</dbReference>
<keyword evidence="10" id="KW-1185">Reference proteome</keyword>
<feature type="transmembrane region" description="Helical" evidence="8">
    <location>
        <begin position="95"/>
        <end position="113"/>
    </location>
</feature>
<evidence type="ECO:0000256" key="5">
    <source>
        <dbReference type="ARBA" id="ARBA00022692"/>
    </source>
</evidence>
<accession>A0AA45C6W0</accession>
<dbReference type="CDD" id="cd06550">
    <property type="entry name" value="TM_ABC_iron-siderophores_like"/>
    <property type="match status" value="1"/>
</dbReference>
<name>A0AA45C6W0_9BACT</name>
<evidence type="ECO:0000256" key="1">
    <source>
        <dbReference type="ARBA" id="ARBA00004651"/>
    </source>
</evidence>
<organism evidence="9 10">
    <name type="scientific">Oceanotoga teriensis</name>
    <dbReference type="NCBI Taxonomy" id="515440"/>
    <lineage>
        <taxon>Bacteria</taxon>
        <taxon>Thermotogati</taxon>
        <taxon>Thermotogota</taxon>
        <taxon>Thermotogae</taxon>
        <taxon>Petrotogales</taxon>
        <taxon>Petrotogaceae</taxon>
        <taxon>Oceanotoga</taxon>
    </lineage>
</organism>
<keyword evidence="7 8" id="KW-0472">Membrane</keyword>
<feature type="transmembrane region" description="Helical" evidence="8">
    <location>
        <begin position="119"/>
        <end position="138"/>
    </location>
</feature>
<dbReference type="EMBL" id="QGGI01000008">
    <property type="protein sequence ID" value="PWJ93297.1"/>
    <property type="molecule type" value="Genomic_DNA"/>
</dbReference>
<dbReference type="GO" id="GO:0033214">
    <property type="term" value="P:siderophore-iron import into cell"/>
    <property type="evidence" value="ECO:0007669"/>
    <property type="project" value="TreeGrafter"/>
</dbReference>
<gene>
    <name evidence="9" type="ORF">C7380_108127</name>
</gene>
<feature type="transmembrane region" description="Helical" evidence="8">
    <location>
        <begin position="145"/>
        <end position="169"/>
    </location>
</feature>
<dbReference type="GO" id="GO:0022857">
    <property type="term" value="F:transmembrane transporter activity"/>
    <property type="evidence" value="ECO:0007669"/>
    <property type="project" value="InterPro"/>
</dbReference>
<evidence type="ECO:0000313" key="9">
    <source>
        <dbReference type="EMBL" id="PWJ93297.1"/>
    </source>
</evidence>
<dbReference type="Gene3D" id="1.10.3470.10">
    <property type="entry name" value="ABC transporter involved in vitamin B12 uptake, BtuC"/>
    <property type="match status" value="1"/>
</dbReference>
<dbReference type="Proteomes" id="UP000245921">
    <property type="component" value="Unassembled WGS sequence"/>
</dbReference>
<dbReference type="AlphaFoldDB" id="A0AA45C6W0"/>
<reference evidence="9 10" key="1">
    <citation type="submission" date="2018-05" db="EMBL/GenBank/DDBJ databases">
        <title>Genomic Encyclopedia of Type Strains, Phase IV (KMG-IV): sequencing the most valuable type-strain genomes for metagenomic binning, comparative biology and taxonomic classification.</title>
        <authorList>
            <person name="Goeker M."/>
        </authorList>
    </citation>
    <scope>NUCLEOTIDE SEQUENCE [LARGE SCALE GENOMIC DNA]</scope>
    <source>
        <strain evidence="9 10">DSM 24906</strain>
    </source>
</reference>
<evidence type="ECO:0000256" key="2">
    <source>
        <dbReference type="ARBA" id="ARBA00007935"/>
    </source>
</evidence>
<protein>
    <submittedName>
        <fullName evidence="9">Iron complex transport system permease protein</fullName>
    </submittedName>
</protein>
<feature type="transmembrane region" description="Helical" evidence="8">
    <location>
        <begin position="237"/>
        <end position="266"/>
    </location>
</feature>
<evidence type="ECO:0000256" key="8">
    <source>
        <dbReference type="SAM" id="Phobius"/>
    </source>
</evidence>
<dbReference type="PANTHER" id="PTHR30472:SF70">
    <property type="entry name" value="MOLYBDATE IMPORT SYSTEM PERMEASE PROTEIN MOLB"/>
    <property type="match status" value="1"/>
</dbReference>
<feature type="transmembrane region" description="Helical" evidence="8">
    <location>
        <begin position="64"/>
        <end position="86"/>
    </location>
</feature>
<dbReference type="InterPro" id="IPR037294">
    <property type="entry name" value="ABC_BtuC-like"/>
</dbReference>
<evidence type="ECO:0000256" key="7">
    <source>
        <dbReference type="ARBA" id="ARBA00023136"/>
    </source>
</evidence>
<feature type="transmembrane region" description="Helical" evidence="8">
    <location>
        <begin position="6"/>
        <end position="27"/>
    </location>
</feature>
<dbReference type="Pfam" id="PF01032">
    <property type="entry name" value="FecCD"/>
    <property type="match status" value="1"/>
</dbReference>
<comment type="similarity">
    <text evidence="2">Belongs to the binding-protein-dependent transport system permease family. FecCD subfamily.</text>
</comment>
<keyword evidence="4" id="KW-1003">Cell membrane</keyword>
<comment type="subcellular location">
    <subcellularLocation>
        <location evidence="1">Cell membrane</location>
        <topology evidence="1">Multi-pass membrane protein</topology>
    </subcellularLocation>
</comment>
<evidence type="ECO:0000313" key="10">
    <source>
        <dbReference type="Proteomes" id="UP000245921"/>
    </source>
</evidence>
<evidence type="ECO:0000256" key="6">
    <source>
        <dbReference type="ARBA" id="ARBA00022989"/>
    </source>
</evidence>
<proteinExistence type="inferred from homology"/>
<keyword evidence="6 8" id="KW-1133">Transmembrane helix</keyword>
<dbReference type="RefSeq" id="WP_109604820.1">
    <property type="nucleotide sequence ID" value="NZ_JAMHJO010000004.1"/>
</dbReference>
<sequence length="334" mass="37398">MFKINLKFYILSFISLVFLIIISLMIGRYNISFLDIKDSFMYIFNKNIKMTNAMFIILEIRLPRILMALLVGSSLAVSGTCIQAVFKNPLTSPKILGVSSGAAFGVAFGIMFFKNYIMVYITSFLFGIFAVFLTYLFAKKNGKTTILSLILSGIIVDSLFTSFLTIIQFNADVESELPSIIYWLMGSLSAVRMKDLKTVFFPIILCIILIFMLRWKLNILSLSDEEAESLGFNVKIYKIIILFLVTILSAITVSICGIIGWIGLVTPHFVRLFYGTDHINLIPGTIFFGGFYLLIIDNLSRSITGSEIPLSIMTAIIGAPLLGFFIKKKGMINL</sequence>
<keyword evidence="5 8" id="KW-0812">Transmembrane</keyword>
<comment type="caution">
    <text evidence="9">The sequence shown here is derived from an EMBL/GenBank/DDBJ whole genome shotgun (WGS) entry which is preliminary data.</text>
</comment>
<feature type="transmembrane region" description="Helical" evidence="8">
    <location>
        <begin position="278"/>
        <end position="296"/>
    </location>
</feature>
<dbReference type="InterPro" id="IPR000522">
    <property type="entry name" value="ABC_transptr_permease_BtuC"/>
</dbReference>
<feature type="transmembrane region" description="Helical" evidence="8">
    <location>
        <begin position="198"/>
        <end position="217"/>
    </location>
</feature>
<keyword evidence="3" id="KW-0813">Transport</keyword>